<dbReference type="Pfam" id="PF13350">
    <property type="entry name" value="Y_phosphatase3"/>
    <property type="match status" value="1"/>
</dbReference>
<accession>A0A5J5J9K7</accession>
<comment type="caution">
    <text evidence="3">The sequence shown here is derived from an EMBL/GenBank/DDBJ whole genome shotgun (WGS) entry which is preliminary data.</text>
</comment>
<feature type="region of interest" description="Disordered" evidence="1">
    <location>
        <begin position="225"/>
        <end position="256"/>
    </location>
</feature>
<dbReference type="RefSeq" id="WP_150448258.1">
    <property type="nucleotide sequence ID" value="NZ_VYSA01000001.1"/>
</dbReference>
<dbReference type="EMBL" id="VYSA01000001">
    <property type="protein sequence ID" value="KAA9111488.1"/>
    <property type="molecule type" value="Genomic_DNA"/>
</dbReference>
<dbReference type="InterPro" id="IPR000387">
    <property type="entry name" value="Tyr_Pase_dom"/>
</dbReference>
<feature type="domain" description="Tyrosine specific protein phosphatases" evidence="2">
    <location>
        <begin position="138"/>
        <end position="177"/>
    </location>
</feature>
<evidence type="ECO:0000259" key="2">
    <source>
        <dbReference type="PROSITE" id="PS50056"/>
    </source>
</evidence>
<dbReference type="AlphaFoldDB" id="A0A5J5J9K7"/>
<dbReference type="InterPro" id="IPR016130">
    <property type="entry name" value="Tyr_Pase_AS"/>
</dbReference>
<dbReference type="Gene3D" id="3.90.190.10">
    <property type="entry name" value="Protein tyrosine phosphatase superfamily"/>
    <property type="match status" value="1"/>
</dbReference>
<protein>
    <submittedName>
        <fullName evidence="3">Tyrosine-protein phosphatase</fullName>
    </submittedName>
</protein>
<evidence type="ECO:0000313" key="3">
    <source>
        <dbReference type="EMBL" id="KAA9111488.1"/>
    </source>
</evidence>
<dbReference type="InterPro" id="IPR026893">
    <property type="entry name" value="Tyr/Ser_Pase_IphP-type"/>
</dbReference>
<dbReference type="Proteomes" id="UP000325827">
    <property type="component" value="Unassembled WGS sequence"/>
</dbReference>
<feature type="compositionally biased region" description="Basic residues" evidence="1">
    <location>
        <begin position="232"/>
        <end position="248"/>
    </location>
</feature>
<keyword evidence="4" id="KW-1185">Reference proteome</keyword>
<dbReference type="PROSITE" id="PS50056">
    <property type="entry name" value="TYR_PHOSPHATASE_2"/>
    <property type="match status" value="1"/>
</dbReference>
<dbReference type="SUPFAM" id="SSF52799">
    <property type="entry name" value="(Phosphotyrosine protein) phosphatases II"/>
    <property type="match status" value="1"/>
</dbReference>
<evidence type="ECO:0000313" key="4">
    <source>
        <dbReference type="Proteomes" id="UP000325827"/>
    </source>
</evidence>
<reference evidence="4" key="1">
    <citation type="submission" date="2019-09" db="EMBL/GenBank/DDBJ databases">
        <title>Mumia zhuanghuii sp. nov. isolated from the intestinal contents of plateau pika (Ochotona curzoniae) in the Qinghai-Tibet plateau of China.</title>
        <authorList>
            <person name="Tian Z."/>
        </authorList>
    </citation>
    <scope>NUCLEOTIDE SEQUENCE [LARGE SCALE GENOMIC DNA]</scope>
    <source>
        <strain evidence="4">JCM 30598</strain>
    </source>
</reference>
<organism evidence="3 4">
    <name type="scientific">Microbacterium rhizomatis</name>
    <dbReference type="NCBI Taxonomy" id="1631477"/>
    <lineage>
        <taxon>Bacteria</taxon>
        <taxon>Bacillati</taxon>
        <taxon>Actinomycetota</taxon>
        <taxon>Actinomycetes</taxon>
        <taxon>Micrococcales</taxon>
        <taxon>Microbacteriaceae</taxon>
        <taxon>Microbacterium</taxon>
    </lineage>
</organism>
<dbReference type="OrthoDB" id="1188001at2"/>
<dbReference type="PROSITE" id="PS00383">
    <property type="entry name" value="TYR_PHOSPHATASE_1"/>
    <property type="match status" value="1"/>
</dbReference>
<sequence>MTTRRLDGTFNFRDVGGLPLKGGGTTRSGILYRSDALGNLTARGVEQLAASDIGVVVDFRTPMERRLAPDRLPTSRPLQSVVLPLLEGTFNDTAQQAANDALEGRANAALPSDAVADTMAQLPTLGEVYVRMLEHGASSFAGAARLVAAVSAGRRSAVLVHCSAGKDRTGVATAILLDAIGVTRDAVVADYAASEKRLAGTWSEGVYGQLRQMGVPLTAHVKDLISTTPPRPRSRRRSHGSKITRAGRRSICAQAG</sequence>
<name>A0A5J5J9K7_9MICO</name>
<evidence type="ECO:0000256" key="1">
    <source>
        <dbReference type="SAM" id="MobiDB-lite"/>
    </source>
</evidence>
<proteinExistence type="predicted"/>
<dbReference type="InterPro" id="IPR029021">
    <property type="entry name" value="Prot-tyrosine_phosphatase-like"/>
</dbReference>
<dbReference type="GO" id="GO:0004721">
    <property type="term" value="F:phosphoprotein phosphatase activity"/>
    <property type="evidence" value="ECO:0007669"/>
    <property type="project" value="InterPro"/>
</dbReference>
<gene>
    <name evidence="3" type="ORF">F6B43_07960</name>
</gene>